<sequence length="235" mass="25453">MSALNTPGKKIHAGVILTKGVTEMLDLAPFELFTHLNGSLNKALNFPEEMAADILDIECHWVTEDGGVAKLKSGAVIQPSHSFQTCPPLDIALMGAHDSYHYKLSDGEKAFIRQTYEGCSAFLTVCGGIFALLESGLLGGLTVSAPRPAVKMLNAMAPHVTFVDRRWSHDGKVWTSSTLLNGTDMMRAFATETWGGRTGFVEASLDMGAWPARDVDFKDFKGYHFEAEAPPGFGV</sequence>
<evidence type="ECO:0000313" key="2">
    <source>
        <dbReference type="Proteomes" id="UP001163324"/>
    </source>
</evidence>
<proteinExistence type="predicted"/>
<protein>
    <submittedName>
        <fullName evidence="1">Uncharacterized protein</fullName>
    </submittedName>
</protein>
<keyword evidence="2" id="KW-1185">Reference proteome</keyword>
<accession>A0ACC0VD87</accession>
<organism evidence="1 2">
    <name type="scientific">Trichothecium roseum</name>
    <dbReference type="NCBI Taxonomy" id="47278"/>
    <lineage>
        <taxon>Eukaryota</taxon>
        <taxon>Fungi</taxon>
        <taxon>Dikarya</taxon>
        <taxon>Ascomycota</taxon>
        <taxon>Pezizomycotina</taxon>
        <taxon>Sordariomycetes</taxon>
        <taxon>Hypocreomycetidae</taxon>
        <taxon>Hypocreales</taxon>
        <taxon>Hypocreales incertae sedis</taxon>
        <taxon>Trichothecium</taxon>
    </lineage>
</organism>
<comment type="caution">
    <text evidence="1">The sequence shown here is derived from an EMBL/GenBank/DDBJ whole genome shotgun (WGS) entry which is preliminary data.</text>
</comment>
<reference evidence="1" key="1">
    <citation type="submission" date="2022-10" db="EMBL/GenBank/DDBJ databases">
        <title>Complete Genome of Trichothecium roseum strain YXFP-22015, a Plant Pathogen Isolated from Citrus.</title>
        <authorList>
            <person name="Wang Y."/>
            <person name="Zhu L."/>
        </authorList>
    </citation>
    <scope>NUCLEOTIDE SEQUENCE</scope>
    <source>
        <strain evidence="1">YXFP-22015</strain>
    </source>
</reference>
<dbReference type="EMBL" id="CM047940">
    <property type="protein sequence ID" value="KAI9903846.1"/>
    <property type="molecule type" value="Genomic_DNA"/>
</dbReference>
<gene>
    <name evidence="1" type="ORF">N3K66_000375</name>
</gene>
<evidence type="ECO:0000313" key="1">
    <source>
        <dbReference type="EMBL" id="KAI9903846.1"/>
    </source>
</evidence>
<dbReference type="Proteomes" id="UP001163324">
    <property type="component" value="Chromosome 1"/>
</dbReference>
<name>A0ACC0VD87_9HYPO</name>